<dbReference type="PANTHER" id="PTHR35201:SF4">
    <property type="entry name" value="BETA-PINACENE SYNTHASE-RELATED"/>
    <property type="match status" value="1"/>
</dbReference>
<dbReference type="InterPro" id="IPR034686">
    <property type="entry name" value="Terpene_cyclase-like_2"/>
</dbReference>
<keyword evidence="2" id="KW-0479">Metal-binding</keyword>
<dbReference type="SUPFAM" id="SSF48576">
    <property type="entry name" value="Terpenoid synthases"/>
    <property type="match status" value="1"/>
</dbReference>
<sequence length="302" mass="34676">MLIDDELREFLPDSVAELYKEARTAYMTAYWYPTATREQMLPLCRFMLWSMCNDDLCEAVSANEAHRIHRATVAVLRGHARAATTGIALGEQVEKLHDELTQFLPADSLSRFATHIDQYFDGVHAEITYRDTGTCPTLDDYFVIREKSLMVHAFLDLLEMENQITLPAHILDHPVVQRLESLAVRITAWFNDFQSLDKEEILERSFSNLVKVVQNEFGLNRVDALERALRIHDNDLDEFLRLQSALPDFGEMHDATANYIHRMTFMIAGWRTIHWITGRYQPGGCPEHHVLMLRPPTGGSAS</sequence>
<gene>
    <name evidence="3" type="ORF">FHS40_009203</name>
</gene>
<proteinExistence type="inferred from homology"/>
<dbReference type="Proteomes" id="UP000549009">
    <property type="component" value="Unassembled WGS sequence"/>
</dbReference>
<dbReference type="AlphaFoldDB" id="A0A7W8B4A1"/>
<evidence type="ECO:0000313" key="3">
    <source>
        <dbReference type="EMBL" id="MBB5110073.1"/>
    </source>
</evidence>
<dbReference type="GO" id="GO:0046872">
    <property type="term" value="F:metal ion binding"/>
    <property type="evidence" value="ECO:0007669"/>
    <property type="project" value="UniProtKB-KW"/>
</dbReference>
<evidence type="ECO:0000313" key="4">
    <source>
        <dbReference type="Proteomes" id="UP000549009"/>
    </source>
</evidence>
<dbReference type="EC" id="4.2.3.-" evidence="2"/>
<keyword evidence="1 2" id="KW-0456">Lyase</keyword>
<keyword evidence="2" id="KW-0460">Magnesium</keyword>
<dbReference type="Pfam" id="PF19086">
    <property type="entry name" value="Terpene_syn_C_2"/>
    <property type="match status" value="1"/>
</dbReference>
<dbReference type="PANTHER" id="PTHR35201">
    <property type="entry name" value="TERPENE SYNTHASE"/>
    <property type="match status" value="1"/>
</dbReference>
<dbReference type="Gene3D" id="1.10.600.10">
    <property type="entry name" value="Farnesyl Diphosphate Synthase"/>
    <property type="match status" value="1"/>
</dbReference>
<dbReference type="InterPro" id="IPR008949">
    <property type="entry name" value="Isoprenoid_synthase_dom_sf"/>
</dbReference>
<evidence type="ECO:0000256" key="1">
    <source>
        <dbReference type="ARBA" id="ARBA00023239"/>
    </source>
</evidence>
<comment type="similarity">
    <text evidence="2">Belongs to the terpene synthase family.</text>
</comment>
<organism evidence="3 4">
    <name type="scientific">Streptomyces spectabilis</name>
    <dbReference type="NCBI Taxonomy" id="68270"/>
    <lineage>
        <taxon>Bacteria</taxon>
        <taxon>Bacillati</taxon>
        <taxon>Actinomycetota</taxon>
        <taxon>Actinomycetes</taxon>
        <taxon>Kitasatosporales</taxon>
        <taxon>Streptomycetaceae</taxon>
        <taxon>Streptomyces</taxon>
    </lineage>
</organism>
<dbReference type="EMBL" id="JACHJD010000066">
    <property type="protein sequence ID" value="MBB5110073.1"/>
    <property type="molecule type" value="Genomic_DNA"/>
</dbReference>
<dbReference type="SFLD" id="SFLDS00005">
    <property type="entry name" value="Isoprenoid_Synthase_Type_I"/>
    <property type="match status" value="1"/>
</dbReference>
<evidence type="ECO:0000256" key="2">
    <source>
        <dbReference type="RuleBase" id="RU366034"/>
    </source>
</evidence>
<dbReference type="GO" id="GO:0010333">
    <property type="term" value="F:terpene synthase activity"/>
    <property type="evidence" value="ECO:0007669"/>
    <property type="project" value="InterPro"/>
</dbReference>
<reference evidence="3 4" key="1">
    <citation type="submission" date="2020-08" db="EMBL/GenBank/DDBJ databases">
        <title>Genomic Encyclopedia of Type Strains, Phase III (KMG-III): the genomes of soil and plant-associated and newly described type strains.</title>
        <authorList>
            <person name="Whitman W."/>
        </authorList>
    </citation>
    <scope>NUCLEOTIDE SEQUENCE [LARGE SCALE GENOMIC DNA]</scope>
    <source>
        <strain evidence="3 4">CECT 3146</strain>
    </source>
</reference>
<accession>A0A7W8B4A1</accession>
<name>A0A7W8B4A1_STRST</name>
<comment type="caution">
    <text evidence="3">The sequence shown here is derived from an EMBL/GenBank/DDBJ whole genome shotgun (WGS) entry which is preliminary data.</text>
</comment>
<keyword evidence="4" id="KW-1185">Reference proteome</keyword>
<dbReference type="SFLD" id="SFLDG01020">
    <property type="entry name" value="Terpene_Cyclase_Like_2"/>
    <property type="match status" value="1"/>
</dbReference>
<comment type="cofactor">
    <cofactor evidence="2">
        <name>Mg(2+)</name>
        <dbReference type="ChEBI" id="CHEBI:18420"/>
    </cofactor>
</comment>
<protein>
    <recommendedName>
        <fullName evidence="2">Terpene synthase</fullName>
        <ecNumber evidence="2">4.2.3.-</ecNumber>
    </recommendedName>
</protein>
<dbReference type="RefSeq" id="WP_184927209.1">
    <property type="nucleotide sequence ID" value="NZ_BMSQ01000074.1"/>
</dbReference>